<proteinExistence type="predicted"/>
<evidence type="ECO:0000313" key="2">
    <source>
        <dbReference type="EMBL" id="CAF1121888.1"/>
    </source>
</evidence>
<keyword evidence="1" id="KW-0732">Signal</keyword>
<evidence type="ECO:0000256" key="1">
    <source>
        <dbReference type="SAM" id="SignalP"/>
    </source>
</evidence>
<dbReference type="AlphaFoldDB" id="A0A814QLE4"/>
<dbReference type="EMBL" id="CAJNOM010000676">
    <property type="protein sequence ID" value="CAF1538916.1"/>
    <property type="molecule type" value="Genomic_DNA"/>
</dbReference>
<evidence type="ECO:0000313" key="3">
    <source>
        <dbReference type="EMBL" id="CAF1538916.1"/>
    </source>
</evidence>
<name>A0A814QLE4_9BILA</name>
<dbReference type="EMBL" id="CAJNOI010000141">
    <property type="protein sequence ID" value="CAF1121888.1"/>
    <property type="molecule type" value="Genomic_DNA"/>
</dbReference>
<reference evidence="2" key="1">
    <citation type="submission" date="2021-02" db="EMBL/GenBank/DDBJ databases">
        <authorList>
            <person name="Nowell W R."/>
        </authorList>
    </citation>
    <scope>NUCLEOTIDE SEQUENCE</scope>
</reference>
<evidence type="ECO:0000313" key="4">
    <source>
        <dbReference type="Proteomes" id="UP000663832"/>
    </source>
</evidence>
<evidence type="ECO:0000313" key="5">
    <source>
        <dbReference type="Proteomes" id="UP000663877"/>
    </source>
</evidence>
<dbReference type="Proteomes" id="UP000663832">
    <property type="component" value="Unassembled WGS sequence"/>
</dbReference>
<keyword evidence="4" id="KW-1185">Reference proteome</keyword>
<organism evidence="2 5">
    <name type="scientific">Adineta steineri</name>
    <dbReference type="NCBI Taxonomy" id="433720"/>
    <lineage>
        <taxon>Eukaryota</taxon>
        <taxon>Metazoa</taxon>
        <taxon>Spiralia</taxon>
        <taxon>Gnathifera</taxon>
        <taxon>Rotifera</taxon>
        <taxon>Eurotatoria</taxon>
        <taxon>Bdelloidea</taxon>
        <taxon>Adinetida</taxon>
        <taxon>Adinetidae</taxon>
        <taxon>Adineta</taxon>
    </lineage>
</organism>
<dbReference type="Proteomes" id="UP000663877">
    <property type="component" value="Unassembled WGS sequence"/>
</dbReference>
<feature type="chain" id="PRO_5035685096" evidence="1">
    <location>
        <begin position="25"/>
        <end position="198"/>
    </location>
</feature>
<gene>
    <name evidence="2" type="ORF">BJG266_LOCUS22504</name>
    <name evidence="3" type="ORF">QVE165_LOCUS46159</name>
</gene>
<comment type="caution">
    <text evidence="2">The sequence shown here is derived from an EMBL/GenBank/DDBJ whole genome shotgun (WGS) entry which is preliminary data.</text>
</comment>
<protein>
    <submittedName>
        <fullName evidence="2">Uncharacterized protein</fullName>
    </submittedName>
</protein>
<dbReference type="OrthoDB" id="10020248at2759"/>
<sequence length="198" mass="22053">MKFFIAVTCLLVIYNCLCYHYVNGKHLTSSSKNEILAQKYLTKAGLKFPPNGKDDDKWITLCSVKARVANTGLSEKKDKQRCKATVGGEILEIRVVETENNFRCGWNTDSYASGTLLKYKQDIIDQYKSAINAAVTAKEPKVLINLLEEKQNQHIVNLDVATNKDTAMLEAIATGKSWWGGGGSCAVKLEGRVRRLAY</sequence>
<feature type="signal peptide" evidence="1">
    <location>
        <begin position="1"/>
        <end position="24"/>
    </location>
</feature>
<accession>A0A814QLE4</accession>